<reference evidence="2 3" key="1">
    <citation type="submission" date="2018-06" db="EMBL/GenBank/DDBJ databases">
        <title>Rhizobium wuzhouense sp. nov., isolated from roots of Oryza officinalis.</title>
        <authorList>
            <person name="Yuan T."/>
        </authorList>
    </citation>
    <scope>NUCLEOTIDE SEQUENCE [LARGE SCALE GENOMIC DNA]</scope>
    <source>
        <strain evidence="2 3">W44</strain>
    </source>
</reference>
<name>A0ABX5NRD8_9HYPH</name>
<sequence length="339" mass="38314">MTKQTFSLTTFNLYNLNEPELPLYEKTTPWTVEEYALKQTFTARLLREMAADLFAFQELWHGQSLQNAFAAAGMNDDYDLIVPDDHTGKRIVCAAAARKGLVVGTPVWIESFPETFKLSSRGEDSQTPQIAVSVDRFSRPVLHLTIKPLSNGPEIHVYVCHFKSKGPTKIYREPWYEKDSHAKHAESIGSALSTIRRTAEATALKMIVTDKIKETDIPAIIVGDVNDGDLSNTVNILTGQPRYLMGLSLGGGDADLYTAQTLQQYRSTRDVYYTHIHQNIRESLDQILVSQEFYDNSRKRIWAFDGMDIANDHLNSENHRADGSNDHGIVRARFRYDPA</sequence>
<evidence type="ECO:0000313" key="3">
    <source>
        <dbReference type="Proteomes" id="UP000247536"/>
    </source>
</evidence>
<evidence type="ECO:0000313" key="2">
    <source>
        <dbReference type="EMBL" id="PYB73355.1"/>
    </source>
</evidence>
<dbReference type="SUPFAM" id="SSF56219">
    <property type="entry name" value="DNase I-like"/>
    <property type="match status" value="1"/>
</dbReference>
<dbReference type="Gene3D" id="3.60.10.10">
    <property type="entry name" value="Endonuclease/exonuclease/phosphatase"/>
    <property type="match status" value="1"/>
</dbReference>
<dbReference type="EMBL" id="QJRY01000004">
    <property type="protein sequence ID" value="PYB73355.1"/>
    <property type="molecule type" value="Genomic_DNA"/>
</dbReference>
<organism evidence="2 3">
    <name type="scientific">Rhizobium wuzhouense</name>
    <dbReference type="NCBI Taxonomy" id="1986026"/>
    <lineage>
        <taxon>Bacteria</taxon>
        <taxon>Pseudomonadati</taxon>
        <taxon>Pseudomonadota</taxon>
        <taxon>Alphaproteobacteria</taxon>
        <taxon>Hyphomicrobiales</taxon>
        <taxon>Rhizobiaceae</taxon>
        <taxon>Rhizobium/Agrobacterium group</taxon>
        <taxon>Rhizobium</taxon>
    </lineage>
</organism>
<protein>
    <submittedName>
        <fullName evidence="2">Nuclease</fullName>
    </submittedName>
</protein>
<dbReference type="Proteomes" id="UP000247536">
    <property type="component" value="Unassembled WGS sequence"/>
</dbReference>
<dbReference type="InterPro" id="IPR005135">
    <property type="entry name" value="Endo/exonuclease/phosphatase"/>
</dbReference>
<comment type="caution">
    <text evidence="2">The sequence shown here is derived from an EMBL/GenBank/DDBJ whole genome shotgun (WGS) entry which is preliminary data.</text>
</comment>
<dbReference type="InterPro" id="IPR036691">
    <property type="entry name" value="Endo/exonu/phosph_ase_sf"/>
</dbReference>
<proteinExistence type="predicted"/>
<dbReference type="Pfam" id="PF03372">
    <property type="entry name" value="Exo_endo_phos"/>
    <property type="match status" value="1"/>
</dbReference>
<keyword evidence="3" id="KW-1185">Reference proteome</keyword>
<feature type="domain" description="Endonuclease/exonuclease/phosphatase" evidence="1">
    <location>
        <begin position="42"/>
        <end position="305"/>
    </location>
</feature>
<gene>
    <name evidence="2" type="ORF">DMY87_13765</name>
</gene>
<dbReference type="RefSeq" id="WP_110792100.1">
    <property type="nucleotide sequence ID" value="NZ_QJRY01000004.1"/>
</dbReference>
<accession>A0ABX5NRD8</accession>
<evidence type="ECO:0000259" key="1">
    <source>
        <dbReference type="Pfam" id="PF03372"/>
    </source>
</evidence>